<accession>A0A1G7GFM8</accession>
<evidence type="ECO:0000256" key="1">
    <source>
        <dbReference type="ARBA" id="ARBA00004141"/>
    </source>
</evidence>
<evidence type="ECO:0000256" key="5">
    <source>
        <dbReference type="ARBA" id="ARBA00022989"/>
    </source>
</evidence>
<feature type="transmembrane region" description="Helical" evidence="7">
    <location>
        <begin position="6"/>
        <end position="34"/>
    </location>
</feature>
<dbReference type="EMBL" id="FNBL01000001">
    <property type="protein sequence ID" value="SDE86948.1"/>
    <property type="molecule type" value="Genomic_DNA"/>
</dbReference>
<evidence type="ECO:0000313" key="10">
    <source>
        <dbReference type="Proteomes" id="UP000182284"/>
    </source>
</evidence>
<keyword evidence="4" id="KW-0201">Cytochrome c-type biogenesis</keyword>
<feature type="transmembrane region" description="Helical" evidence="7">
    <location>
        <begin position="170"/>
        <end position="191"/>
    </location>
</feature>
<proteinExistence type="inferred from homology"/>
<feature type="transmembrane region" description="Helical" evidence="7">
    <location>
        <begin position="90"/>
        <end position="114"/>
    </location>
</feature>
<evidence type="ECO:0000256" key="7">
    <source>
        <dbReference type="SAM" id="Phobius"/>
    </source>
</evidence>
<gene>
    <name evidence="9" type="ORF">SAMN04488117_101543</name>
</gene>
<feature type="domain" description="Cytochrome C biogenesis protein transmembrane" evidence="8">
    <location>
        <begin position="8"/>
        <end position="225"/>
    </location>
</feature>
<dbReference type="GO" id="GO:0016020">
    <property type="term" value="C:membrane"/>
    <property type="evidence" value="ECO:0007669"/>
    <property type="project" value="UniProtKB-SubCell"/>
</dbReference>
<comment type="similarity">
    <text evidence="2">Belongs to the DsbD family.</text>
</comment>
<feature type="transmembrane region" description="Helical" evidence="7">
    <location>
        <begin position="135"/>
        <end position="158"/>
    </location>
</feature>
<dbReference type="PANTHER" id="PTHR31272:SF4">
    <property type="entry name" value="CYTOCHROME C-TYPE BIOGENESIS PROTEIN HI_1454-RELATED"/>
    <property type="match status" value="1"/>
</dbReference>
<dbReference type="RefSeq" id="WP_074640762.1">
    <property type="nucleotide sequence ID" value="NZ_FNBL01000001.1"/>
</dbReference>
<dbReference type="GO" id="GO:0017004">
    <property type="term" value="P:cytochrome complex assembly"/>
    <property type="evidence" value="ECO:0007669"/>
    <property type="project" value="UniProtKB-KW"/>
</dbReference>
<dbReference type="PANTHER" id="PTHR31272">
    <property type="entry name" value="CYTOCHROME C-TYPE BIOGENESIS PROTEIN HI_1454-RELATED"/>
    <property type="match status" value="1"/>
</dbReference>
<dbReference type="Pfam" id="PF02683">
    <property type="entry name" value="DsbD_TM"/>
    <property type="match status" value="1"/>
</dbReference>
<feature type="transmembrane region" description="Helical" evidence="7">
    <location>
        <begin position="211"/>
        <end position="236"/>
    </location>
</feature>
<dbReference type="OrthoDB" id="9803065at2"/>
<evidence type="ECO:0000256" key="2">
    <source>
        <dbReference type="ARBA" id="ARBA00006143"/>
    </source>
</evidence>
<keyword evidence="6 7" id="KW-0472">Membrane</keyword>
<sequence length="251" mass="27098">MFDVNFISALLGGLVVFFSPCILPIVPFYLSYMAGASMGEINAEGDLAPGVRRRAVLSSVMFSLGIITVFVLLGAAAFSLSQAFRSHQDIFRFASAAIVFVMGLHFLGIIRIGFLNRQFQMQAGDTKNMNIWSSYVVGLAFAAGWTPCVGGVLVGVVMMASNEATALRGLIMMVVFGIGMTAPFVVAAFFIKPFLKFAAKFRRHLPKVEKVMGLFLILFALLIVTNSVNVIAAWLLEAFPSFAKIGSKGSL</sequence>
<dbReference type="Proteomes" id="UP000182284">
    <property type="component" value="Unassembled WGS sequence"/>
</dbReference>
<dbReference type="InterPro" id="IPR051790">
    <property type="entry name" value="Cytochrome_c-biogenesis_DsbD"/>
</dbReference>
<protein>
    <submittedName>
        <fullName evidence="9">Cytochrome c-type biogenesis protein</fullName>
    </submittedName>
</protein>
<evidence type="ECO:0000256" key="4">
    <source>
        <dbReference type="ARBA" id="ARBA00022748"/>
    </source>
</evidence>
<evidence type="ECO:0000313" key="9">
    <source>
        <dbReference type="EMBL" id="SDE86948.1"/>
    </source>
</evidence>
<feature type="transmembrane region" description="Helical" evidence="7">
    <location>
        <begin position="55"/>
        <end position="78"/>
    </location>
</feature>
<dbReference type="AlphaFoldDB" id="A0A1G7GFM8"/>
<organism evidence="9 10">
    <name type="scientific">Celeribacter baekdonensis</name>
    <dbReference type="NCBI Taxonomy" id="875171"/>
    <lineage>
        <taxon>Bacteria</taxon>
        <taxon>Pseudomonadati</taxon>
        <taxon>Pseudomonadota</taxon>
        <taxon>Alphaproteobacteria</taxon>
        <taxon>Rhodobacterales</taxon>
        <taxon>Roseobacteraceae</taxon>
        <taxon>Celeribacter</taxon>
    </lineage>
</organism>
<name>A0A1G7GFM8_9RHOB</name>
<evidence type="ECO:0000256" key="3">
    <source>
        <dbReference type="ARBA" id="ARBA00022692"/>
    </source>
</evidence>
<evidence type="ECO:0000256" key="6">
    <source>
        <dbReference type="ARBA" id="ARBA00023136"/>
    </source>
</evidence>
<keyword evidence="5 7" id="KW-1133">Transmembrane helix</keyword>
<keyword evidence="3 7" id="KW-0812">Transmembrane</keyword>
<reference evidence="9 10" key="1">
    <citation type="submission" date="2016-10" db="EMBL/GenBank/DDBJ databases">
        <authorList>
            <person name="de Groot N.N."/>
        </authorList>
    </citation>
    <scope>NUCLEOTIDE SEQUENCE [LARGE SCALE GENOMIC DNA]</scope>
    <source>
        <strain evidence="9 10">DSM 27375</strain>
    </source>
</reference>
<dbReference type="InterPro" id="IPR003834">
    <property type="entry name" value="Cyt_c_assmbl_TM_dom"/>
</dbReference>
<comment type="subcellular location">
    <subcellularLocation>
        <location evidence="1">Membrane</location>
        <topology evidence="1">Multi-pass membrane protein</topology>
    </subcellularLocation>
</comment>
<evidence type="ECO:0000259" key="8">
    <source>
        <dbReference type="Pfam" id="PF02683"/>
    </source>
</evidence>